<name>A0ABP6X0P2_9PSEU</name>
<reference evidence="2" key="1">
    <citation type="journal article" date="2019" name="Int. J. Syst. Evol. Microbiol.">
        <title>The Global Catalogue of Microorganisms (GCM) 10K type strain sequencing project: providing services to taxonomists for standard genome sequencing and annotation.</title>
        <authorList>
            <consortium name="The Broad Institute Genomics Platform"/>
            <consortium name="The Broad Institute Genome Sequencing Center for Infectious Disease"/>
            <person name="Wu L."/>
            <person name="Ma J."/>
        </authorList>
    </citation>
    <scope>NUCLEOTIDE SEQUENCE [LARGE SCALE GENOMIC DNA]</scope>
    <source>
        <strain evidence="2">JCM 16898</strain>
    </source>
</reference>
<sequence length="179" mass="17470">MGPAGVRWLGVPGNARVPLVTGRFVLREVFLVRGYVGGHVAGAAVGRSACSRVDGVRARIGLSGAGFACVTVGFRGMRTGFGELRAASRRARLGGSAGRPGPGPVGGWARPSGARFRAAVAGLAAEGGAFPGVTCDDVGHADAAVGVHRAAASGAGCGIGVATGAGGGALVRHSVSSRT</sequence>
<accession>A0ABP6X0P2</accession>
<gene>
    <name evidence="1" type="ORF">GCM10022222_47650</name>
</gene>
<evidence type="ECO:0000313" key="2">
    <source>
        <dbReference type="Proteomes" id="UP001500689"/>
    </source>
</evidence>
<dbReference type="EMBL" id="BAAAZN010000010">
    <property type="protein sequence ID" value="GAA3558565.1"/>
    <property type="molecule type" value="Genomic_DNA"/>
</dbReference>
<evidence type="ECO:0000313" key="1">
    <source>
        <dbReference type="EMBL" id="GAA3558565.1"/>
    </source>
</evidence>
<dbReference type="Proteomes" id="UP001500689">
    <property type="component" value="Unassembled WGS sequence"/>
</dbReference>
<protein>
    <submittedName>
        <fullName evidence="1">Uncharacterized protein</fullName>
    </submittedName>
</protein>
<comment type="caution">
    <text evidence="1">The sequence shown here is derived from an EMBL/GenBank/DDBJ whole genome shotgun (WGS) entry which is preliminary data.</text>
</comment>
<keyword evidence="2" id="KW-1185">Reference proteome</keyword>
<proteinExistence type="predicted"/>
<organism evidence="1 2">
    <name type="scientific">Amycolatopsis ultiminotia</name>
    <dbReference type="NCBI Taxonomy" id="543629"/>
    <lineage>
        <taxon>Bacteria</taxon>
        <taxon>Bacillati</taxon>
        <taxon>Actinomycetota</taxon>
        <taxon>Actinomycetes</taxon>
        <taxon>Pseudonocardiales</taxon>
        <taxon>Pseudonocardiaceae</taxon>
        <taxon>Amycolatopsis</taxon>
    </lineage>
</organism>